<dbReference type="Proteomes" id="UP000521872">
    <property type="component" value="Unassembled WGS sequence"/>
</dbReference>
<dbReference type="Gene3D" id="2.80.10.50">
    <property type="match status" value="1"/>
</dbReference>
<dbReference type="AlphaFoldDB" id="A0A8H4QXM6"/>
<sequence>MSSTQYLDTSKVFKIRSTRSFNYLGVGADGYIELISPLAASTPNCKWVATAASPDVPVNDGTPAMGYILKNLGTNQYFSWKPPNARVHSSGESLTTSPTATVVSLIRYAAEGSYLIFFQGSYYQSHRYQSVVYTDTSVVYGYAYGSKYNSTSDYIGIGPEIRWLFEEAGNADPVPGDPKFIPPIVKMDPLPKGLYRIRSLTGSYLLMMPAKANDADGKTRPYVARQLLDNDYQMWQVTQQENGLYTISNSGNDLYLAAPINKLTTGARLLGQSVTENPKPFEWNIQSVNGVFFFVGVPTATLSMGFADYHAQESKQVALTTSINAASQIWLFEPIQPLERPTFSYPRILDPGTYIIELCDNNAFLKVTETEDLSVDFQRSEATRFKVIYVDDHSAAFRLSYIDSDSELSYLVEHADADGGRLETTESLSEATKWVLLRLETNEDVYHIIRADVHPQRAISSRRIKSRRRSGKSYFATDPLATGEVMQMFRFHGPL</sequence>
<evidence type="ECO:0000313" key="1">
    <source>
        <dbReference type="EMBL" id="KAF4618729.1"/>
    </source>
</evidence>
<accession>A0A8H4QXM6</accession>
<dbReference type="InterPro" id="IPR035992">
    <property type="entry name" value="Ricin_B-like_lectins"/>
</dbReference>
<proteinExistence type="predicted"/>
<keyword evidence="2" id="KW-1185">Reference proteome</keyword>
<dbReference type="SUPFAM" id="SSF50370">
    <property type="entry name" value="Ricin B-like lectins"/>
    <property type="match status" value="1"/>
</dbReference>
<name>A0A8H4QXM6_9AGAR</name>
<organism evidence="1 2">
    <name type="scientific">Agrocybe pediades</name>
    <dbReference type="NCBI Taxonomy" id="84607"/>
    <lineage>
        <taxon>Eukaryota</taxon>
        <taxon>Fungi</taxon>
        <taxon>Dikarya</taxon>
        <taxon>Basidiomycota</taxon>
        <taxon>Agaricomycotina</taxon>
        <taxon>Agaricomycetes</taxon>
        <taxon>Agaricomycetidae</taxon>
        <taxon>Agaricales</taxon>
        <taxon>Agaricineae</taxon>
        <taxon>Strophariaceae</taxon>
        <taxon>Agrocybe</taxon>
    </lineage>
</organism>
<evidence type="ECO:0008006" key="3">
    <source>
        <dbReference type="Google" id="ProtNLM"/>
    </source>
</evidence>
<protein>
    <recommendedName>
        <fullName evidence="3">Ricin B lectin domain-containing protein</fullName>
    </recommendedName>
</protein>
<dbReference type="PROSITE" id="PS50231">
    <property type="entry name" value="RICIN_B_LECTIN"/>
    <property type="match status" value="1"/>
</dbReference>
<gene>
    <name evidence="1" type="ORF">D9613_010165</name>
</gene>
<comment type="caution">
    <text evidence="1">The sequence shown here is derived from an EMBL/GenBank/DDBJ whole genome shotgun (WGS) entry which is preliminary data.</text>
</comment>
<reference evidence="1 2" key="1">
    <citation type="submission" date="2019-12" db="EMBL/GenBank/DDBJ databases">
        <authorList>
            <person name="Floudas D."/>
            <person name="Bentzer J."/>
            <person name="Ahren D."/>
            <person name="Johansson T."/>
            <person name="Persson P."/>
            <person name="Tunlid A."/>
        </authorList>
    </citation>
    <scope>NUCLEOTIDE SEQUENCE [LARGE SCALE GENOMIC DNA]</scope>
    <source>
        <strain evidence="1 2">CBS 102.39</strain>
    </source>
</reference>
<evidence type="ECO:0000313" key="2">
    <source>
        <dbReference type="Proteomes" id="UP000521872"/>
    </source>
</evidence>
<dbReference type="EMBL" id="JAACJL010000017">
    <property type="protein sequence ID" value="KAF4618729.1"/>
    <property type="molecule type" value="Genomic_DNA"/>
</dbReference>